<evidence type="ECO:0000313" key="5">
    <source>
        <dbReference type="Proteomes" id="UP001219934"/>
    </source>
</evidence>
<dbReference type="PIRSF" id="PIRSF000615">
    <property type="entry name" value="TyrPK_CSF1-R"/>
    <property type="match status" value="1"/>
</dbReference>
<feature type="domain" description="Ig-like" evidence="3">
    <location>
        <begin position="106"/>
        <end position="186"/>
    </location>
</feature>
<feature type="domain" description="Ig-like" evidence="3">
    <location>
        <begin position="16"/>
        <end position="98"/>
    </location>
</feature>
<feature type="domain" description="Ig-like" evidence="3">
    <location>
        <begin position="268"/>
        <end position="346"/>
    </location>
</feature>
<proteinExistence type="predicted"/>
<evidence type="ECO:0000259" key="3">
    <source>
        <dbReference type="PROSITE" id="PS50835"/>
    </source>
</evidence>
<comment type="caution">
    <text evidence="4">The sequence shown here is derived from an EMBL/GenBank/DDBJ whole genome shotgun (WGS) entry which is preliminary data.</text>
</comment>
<dbReference type="InterPro" id="IPR003598">
    <property type="entry name" value="Ig_sub2"/>
</dbReference>
<name>A0AAD6BJG4_9TELE</name>
<feature type="transmembrane region" description="Helical" evidence="2">
    <location>
        <begin position="354"/>
        <end position="377"/>
    </location>
</feature>
<dbReference type="InterPro" id="IPR036179">
    <property type="entry name" value="Ig-like_dom_sf"/>
</dbReference>
<dbReference type="InterPro" id="IPR013783">
    <property type="entry name" value="Ig-like_fold"/>
</dbReference>
<dbReference type="PROSITE" id="PS50835">
    <property type="entry name" value="IG_LIKE"/>
    <property type="match status" value="3"/>
</dbReference>
<feature type="compositionally biased region" description="Acidic residues" evidence="1">
    <location>
        <begin position="392"/>
        <end position="405"/>
    </location>
</feature>
<dbReference type="InterPro" id="IPR007110">
    <property type="entry name" value="Ig-like_dom"/>
</dbReference>
<gene>
    <name evidence="4" type="ORF">JOQ06_012677</name>
</gene>
<dbReference type="CDD" id="cd00096">
    <property type="entry name" value="Ig"/>
    <property type="match status" value="3"/>
</dbReference>
<keyword evidence="2" id="KW-0472">Membrane</keyword>
<dbReference type="Proteomes" id="UP001219934">
    <property type="component" value="Unassembled WGS sequence"/>
</dbReference>
<dbReference type="SMART" id="SM00408">
    <property type="entry name" value="IGc2"/>
    <property type="match status" value="3"/>
</dbReference>
<dbReference type="PANTHER" id="PTHR46013:SF4">
    <property type="entry name" value="B-CELL RECEPTOR CD22-RELATED"/>
    <property type="match status" value="1"/>
</dbReference>
<accession>A0AAD6BJG4</accession>
<evidence type="ECO:0000313" key="4">
    <source>
        <dbReference type="EMBL" id="KAJ4944132.1"/>
    </source>
</evidence>
<protein>
    <recommendedName>
        <fullName evidence="3">Ig-like domain-containing protein</fullName>
    </recommendedName>
</protein>
<dbReference type="AlphaFoldDB" id="A0AAD6BJG4"/>
<dbReference type="SMART" id="SM00409">
    <property type="entry name" value="IG"/>
    <property type="match status" value="3"/>
</dbReference>
<dbReference type="SUPFAM" id="SSF48726">
    <property type="entry name" value="Immunoglobulin"/>
    <property type="match status" value="3"/>
</dbReference>
<keyword evidence="2" id="KW-1133">Transmembrane helix</keyword>
<sequence length="424" mass="45893">MLITLNTSPPDAPKLPSVSVSPSAEIEEGSSVTLTCSSDANPAANYIWYKRNVNADLSSVSEGPLFVLSSIQSSDSGQYCCRAENLLEITRSESILIDVKYAPKLPSVSVSPSTGIKEGSSVTLTCSSDANPAANYTWYKKNEDSPKASGQIFTITDFRAEHSGSYSCGAQNKLGRSNSTFHLIVVAGSSTMIVNIIGTTLGVLMLILALLLSLWTRKKKALRSTTEAHEPIGIEVRENAHLMETKKKDVEMSLWRARLCRMYAPKLPSVSVSPSAEIEEGSSVTLTCSSDANPAANYTWYKENEDSPKASGQIFTITDFRAEHSGSYSCGAQNKLGRSNSTFHLSVGTGSSTMMVNIIGTTLGVLMLILALLLSLWMRKKKALRSTTEAPAPEEIELDSDPEYENDSHTAAQTEDTEEQEDMV</sequence>
<dbReference type="Pfam" id="PF13927">
    <property type="entry name" value="Ig_3"/>
    <property type="match status" value="3"/>
</dbReference>
<keyword evidence="2" id="KW-0812">Transmembrane</keyword>
<keyword evidence="5" id="KW-1185">Reference proteome</keyword>
<reference evidence="4" key="1">
    <citation type="submission" date="2022-11" db="EMBL/GenBank/DDBJ databases">
        <title>Chromosome-level genome of Pogonophryne albipinna.</title>
        <authorList>
            <person name="Jo E."/>
        </authorList>
    </citation>
    <scope>NUCLEOTIDE SEQUENCE</scope>
    <source>
        <strain evidence="4">SGF0006</strain>
        <tissue evidence="4">Muscle</tissue>
    </source>
</reference>
<feature type="transmembrane region" description="Helical" evidence="2">
    <location>
        <begin position="183"/>
        <end position="215"/>
    </location>
</feature>
<organism evidence="4 5">
    <name type="scientific">Pogonophryne albipinna</name>
    <dbReference type="NCBI Taxonomy" id="1090488"/>
    <lineage>
        <taxon>Eukaryota</taxon>
        <taxon>Metazoa</taxon>
        <taxon>Chordata</taxon>
        <taxon>Craniata</taxon>
        <taxon>Vertebrata</taxon>
        <taxon>Euteleostomi</taxon>
        <taxon>Actinopterygii</taxon>
        <taxon>Neopterygii</taxon>
        <taxon>Teleostei</taxon>
        <taxon>Neoteleostei</taxon>
        <taxon>Acanthomorphata</taxon>
        <taxon>Eupercaria</taxon>
        <taxon>Perciformes</taxon>
        <taxon>Notothenioidei</taxon>
        <taxon>Pogonophryne</taxon>
    </lineage>
</organism>
<dbReference type="EMBL" id="JAPTMU010000004">
    <property type="protein sequence ID" value="KAJ4944132.1"/>
    <property type="molecule type" value="Genomic_DNA"/>
</dbReference>
<feature type="compositionally biased region" description="Acidic residues" evidence="1">
    <location>
        <begin position="415"/>
        <end position="424"/>
    </location>
</feature>
<feature type="region of interest" description="Disordered" evidence="1">
    <location>
        <begin position="384"/>
        <end position="424"/>
    </location>
</feature>
<dbReference type="InterPro" id="IPR003599">
    <property type="entry name" value="Ig_sub"/>
</dbReference>
<dbReference type="Gene3D" id="2.60.40.10">
    <property type="entry name" value="Immunoglobulins"/>
    <property type="match status" value="5"/>
</dbReference>
<dbReference type="PANTHER" id="PTHR46013">
    <property type="entry name" value="VASCULAR CELL ADHESION MOLECULE 1"/>
    <property type="match status" value="1"/>
</dbReference>
<evidence type="ECO:0000256" key="1">
    <source>
        <dbReference type="SAM" id="MobiDB-lite"/>
    </source>
</evidence>
<evidence type="ECO:0000256" key="2">
    <source>
        <dbReference type="SAM" id="Phobius"/>
    </source>
</evidence>